<accession>H2BXN4</accession>
<dbReference type="Gene3D" id="3.30.565.10">
    <property type="entry name" value="Histidine kinase-like ATPase, C-terminal domain"/>
    <property type="match status" value="1"/>
</dbReference>
<protein>
    <submittedName>
        <fullName evidence="3">Putative signal transduction histidine kinase</fullName>
    </submittedName>
</protein>
<dbReference type="AlphaFoldDB" id="H2BXN4"/>
<evidence type="ECO:0000313" key="4">
    <source>
        <dbReference type="Proteomes" id="UP000003844"/>
    </source>
</evidence>
<dbReference type="PANTHER" id="PTHR34220">
    <property type="entry name" value="SENSOR HISTIDINE KINASE YPDA"/>
    <property type="match status" value="1"/>
</dbReference>
<feature type="transmembrane region" description="Helical" evidence="1">
    <location>
        <begin position="41"/>
        <end position="59"/>
    </location>
</feature>
<keyword evidence="4" id="KW-1185">Reference proteome</keyword>
<evidence type="ECO:0000313" key="3">
    <source>
        <dbReference type="EMBL" id="EHQ03158.1"/>
    </source>
</evidence>
<evidence type="ECO:0000259" key="2">
    <source>
        <dbReference type="Pfam" id="PF06580"/>
    </source>
</evidence>
<dbReference type="InterPro" id="IPR050640">
    <property type="entry name" value="Bact_2-comp_sensor_kinase"/>
</dbReference>
<keyword evidence="3" id="KW-0418">Kinase</keyword>
<dbReference type="SUPFAM" id="SSF55874">
    <property type="entry name" value="ATPase domain of HSP90 chaperone/DNA topoisomerase II/histidine kinase"/>
    <property type="match status" value="1"/>
</dbReference>
<keyword evidence="1" id="KW-0812">Transmembrane</keyword>
<dbReference type="STRING" id="865937.Gilli_2538"/>
<dbReference type="PANTHER" id="PTHR34220:SF7">
    <property type="entry name" value="SENSOR HISTIDINE KINASE YPDA"/>
    <property type="match status" value="1"/>
</dbReference>
<keyword evidence="3" id="KW-0808">Transferase</keyword>
<dbReference type="eggNOG" id="COG2972">
    <property type="taxonomic scope" value="Bacteria"/>
</dbReference>
<dbReference type="InterPro" id="IPR036890">
    <property type="entry name" value="HATPase_C_sf"/>
</dbReference>
<dbReference type="Pfam" id="PF06580">
    <property type="entry name" value="His_kinase"/>
    <property type="match status" value="1"/>
</dbReference>
<evidence type="ECO:0000256" key="1">
    <source>
        <dbReference type="SAM" id="Phobius"/>
    </source>
</evidence>
<dbReference type="Proteomes" id="UP000003844">
    <property type="component" value="Unassembled WGS sequence"/>
</dbReference>
<feature type="transmembrane region" description="Helical" evidence="1">
    <location>
        <begin position="123"/>
        <end position="144"/>
    </location>
</feature>
<dbReference type="GO" id="GO:0016020">
    <property type="term" value="C:membrane"/>
    <property type="evidence" value="ECO:0007669"/>
    <property type="project" value="InterPro"/>
</dbReference>
<keyword evidence="1" id="KW-0472">Membrane</keyword>
<proteinExistence type="predicted"/>
<feature type="transmembrane region" description="Helical" evidence="1">
    <location>
        <begin position="80"/>
        <end position="103"/>
    </location>
</feature>
<feature type="domain" description="Signal transduction histidine kinase internal region" evidence="2">
    <location>
        <begin position="168"/>
        <end position="246"/>
    </location>
</feature>
<gene>
    <name evidence="3" type="ORF">Gilli_2538</name>
</gene>
<organism evidence="3 4">
    <name type="scientific">Gillisia limnaea (strain DSM 15749 / LMG 21470 / R-8282)</name>
    <dbReference type="NCBI Taxonomy" id="865937"/>
    <lineage>
        <taxon>Bacteria</taxon>
        <taxon>Pseudomonadati</taxon>
        <taxon>Bacteroidota</taxon>
        <taxon>Flavobacteriia</taxon>
        <taxon>Flavobacteriales</taxon>
        <taxon>Flavobacteriaceae</taxon>
        <taxon>Gillisia</taxon>
    </lineage>
</organism>
<dbReference type="EMBL" id="JH594606">
    <property type="protein sequence ID" value="EHQ03158.1"/>
    <property type="molecule type" value="Genomic_DNA"/>
</dbReference>
<dbReference type="InterPro" id="IPR010559">
    <property type="entry name" value="Sig_transdc_His_kin_internal"/>
</dbReference>
<sequence>MFTKKTTYWLLNIAFWSLITGLMAFAYWINDNGLNLEIWQFIMDFTSVFLLSIFYTHQLKRSINRFIQFDNLKGIDALKILGLLLGSILLFYITYTLYIQFTYHFIYDRADVFDHESQGLKGNLLFIINYSIYFLVWTGFYVAVKGLMELNKGREARLQLESNLKESQLNTLKGQINPHFMFNSLNNIRGLMLEDVNRARNMLTSLSETLRYSLTKSEANAIALEDELEMVKNYIEISKIQFEDRLQFETNIDKSTLNTQIPPMIIQMLVENAIKHGISNLKEGGKVTLTTKIKNSQLLIEVANTGILKPSENSTQLGLKNIKQRLELLYGEAATFNLKEIGNQVVAIIKIPLE</sequence>
<reference evidence="4" key="1">
    <citation type="journal article" date="2012" name="Stand. Genomic Sci.">
        <title>Genome sequence of the Antarctic rhodopsins-containing flavobacterium Gillisia limnaea type strain (R-8282(T)).</title>
        <authorList>
            <person name="Riedel T."/>
            <person name="Held B."/>
            <person name="Nolan M."/>
            <person name="Lucas S."/>
            <person name="Lapidus A."/>
            <person name="Tice H."/>
            <person name="Del Rio T.G."/>
            <person name="Cheng J.F."/>
            <person name="Han C."/>
            <person name="Tapia R."/>
            <person name="Goodwin L.A."/>
            <person name="Pitluck S."/>
            <person name="Liolios K."/>
            <person name="Mavromatis K."/>
            <person name="Pagani I."/>
            <person name="Ivanova N."/>
            <person name="Mikhailova N."/>
            <person name="Pati A."/>
            <person name="Chen A."/>
            <person name="Palaniappan K."/>
            <person name="Land M."/>
            <person name="Rohde M."/>
            <person name="Tindall B.J."/>
            <person name="Detter J.C."/>
            <person name="Goker M."/>
            <person name="Bristow J."/>
            <person name="Eisen J.A."/>
            <person name="Markowitz V."/>
            <person name="Hugenholtz P."/>
            <person name="Kyrpides N.C."/>
            <person name="Klenk H.P."/>
            <person name="Woyke T."/>
        </authorList>
    </citation>
    <scope>NUCLEOTIDE SEQUENCE [LARGE SCALE GENOMIC DNA]</scope>
    <source>
        <strain evidence="4">DSM 15749 / LMG 21470 / R-8282</strain>
    </source>
</reference>
<feature type="transmembrane region" description="Helical" evidence="1">
    <location>
        <begin position="7"/>
        <end position="29"/>
    </location>
</feature>
<dbReference type="HOGENOM" id="CLU_020473_1_1_10"/>
<keyword evidence="1" id="KW-1133">Transmembrane helix</keyword>
<name>H2BXN4_GILLR</name>
<dbReference type="GO" id="GO:0000155">
    <property type="term" value="F:phosphorelay sensor kinase activity"/>
    <property type="evidence" value="ECO:0007669"/>
    <property type="project" value="InterPro"/>
</dbReference>